<keyword evidence="4" id="KW-0786">Thiamine pyrophosphate</keyword>
<dbReference type="KEGG" id="lww:102734128"/>
<proteinExistence type="inferred from homology"/>
<keyword evidence="6" id="KW-1185">Reference proteome</keyword>
<dbReference type="InterPro" id="IPR029061">
    <property type="entry name" value="THDP-binding"/>
</dbReference>
<dbReference type="GO" id="GO:0016624">
    <property type="term" value="F:oxidoreductase activity, acting on the aldehyde or oxo group of donors, disulfide as acceptor"/>
    <property type="evidence" value="ECO:0007669"/>
    <property type="project" value="InterPro"/>
</dbReference>
<dbReference type="AlphaFoldDB" id="A0A7F8Q0X2"/>
<feature type="domain" description="2-oxoglutarate dehydrogenase E1 component/KDG C-terminal" evidence="5">
    <location>
        <begin position="242"/>
        <end position="384"/>
    </location>
</feature>
<evidence type="ECO:0000256" key="1">
    <source>
        <dbReference type="ARBA" id="ARBA00001964"/>
    </source>
</evidence>
<reference evidence="7" key="1">
    <citation type="submission" date="2025-08" db="UniProtKB">
        <authorList>
            <consortium name="RefSeq"/>
        </authorList>
    </citation>
    <scope>IDENTIFICATION</scope>
    <source>
        <tissue evidence="7">Liver</tissue>
    </source>
</reference>
<dbReference type="InterPro" id="IPR011603">
    <property type="entry name" value="2oxoglutarate_DH_E1"/>
</dbReference>
<evidence type="ECO:0000256" key="3">
    <source>
        <dbReference type="ARBA" id="ARBA00023002"/>
    </source>
</evidence>
<dbReference type="FunFam" id="1.10.287.1150:FF:000005">
    <property type="entry name" value="probable 2-oxoglutarate dehydrogenase E1 component DHKTD1, mitochondrial"/>
    <property type="match status" value="1"/>
</dbReference>
<dbReference type="OrthoDB" id="413077at2759"/>
<evidence type="ECO:0000313" key="6">
    <source>
        <dbReference type="Proteomes" id="UP000245341"/>
    </source>
</evidence>
<dbReference type="Proteomes" id="UP000245341">
    <property type="component" value="Unplaced"/>
</dbReference>
<dbReference type="Gene3D" id="3.40.50.11610">
    <property type="entry name" value="Multifunctional 2-oxoglutarate metabolism enzyme, C-terminal domain"/>
    <property type="match status" value="1"/>
</dbReference>
<gene>
    <name evidence="7" type="primary">LOC102734128</name>
</gene>
<evidence type="ECO:0000256" key="4">
    <source>
        <dbReference type="ARBA" id="ARBA00023052"/>
    </source>
</evidence>
<evidence type="ECO:0000313" key="7">
    <source>
        <dbReference type="RefSeq" id="XP_030874023.1"/>
    </source>
</evidence>
<dbReference type="Gene3D" id="1.10.287.1150">
    <property type="entry name" value="TPP helical domain"/>
    <property type="match status" value="1"/>
</dbReference>
<dbReference type="SUPFAM" id="SSF52518">
    <property type="entry name" value="Thiamin diphosphate-binding fold (THDP-binding)"/>
    <property type="match status" value="1"/>
</dbReference>
<dbReference type="PANTHER" id="PTHR23152">
    <property type="entry name" value="2-OXOGLUTARATE DEHYDROGENASE"/>
    <property type="match status" value="1"/>
</dbReference>
<dbReference type="PANTHER" id="PTHR23152:SF4">
    <property type="entry name" value="2-OXOADIPATE DEHYDROGENASE COMPLEX COMPONENT E1"/>
    <property type="match status" value="1"/>
</dbReference>
<dbReference type="RefSeq" id="XP_030874023.1">
    <property type="nucleotide sequence ID" value="XM_031018163.1"/>
</dbReference>
<comment type="cofactor">
    <cofactor evidence="1">
        <name>thiamine diphosphate</name>
        <dbReference type="ChEBI" id="CHEBI:58937"/>
    </cofactor>
</comment>
<sequence length="385" mass="43747">MVCLDFSHKSEGFLLHNTAIENFNLFEKTDFFFGLWAFPKLFVLCSFPLELVDHGLARLVTVYCEHGHKAAKINPLFSGQALQENVPEIQALVQTLQGPFNTTGLLNMGKEEASLEEVLAYLNQIYCGQISIETSQLQSQEEKDWFAKRFEELKKETFSTEERKHLSKLMLESQEFDHFLATKFATVKRYGGEGAESMMGFFHELLKMSAYSGITDVIIGMPHRGRLNLLTGLLQFPPEAAVSTLQEMAPGTTFKPVIGDSSVDPKKVKSLVFCCGKHFYALLKQRESLEAKKHDFAIIRLEELCPFPLDLLQQEMSKYKHVKDFIWSQEEPQNMGPWCFVSPRFEKQLACKLRLVSRPPLSAPAVGIGTLHLQQHEDVLTKTFA</sequence>
<dbReference type="FunFam" id="3.40.50.11610:FF:000005">
    <property type="entry name" value="Probable 2-oxoglutarate dehydrogenase E1 component DHKTD1, mitochondrial"/>
    <property type="match status" value="1"/>
</dbReference>
<name>A0A7F8Q0X2_LEPWE</name>
<dbReference type="InterPro" id="IPR042179">
    <property type="entry name" value="KGD_C_sf"/>
</dbReference>
<dbReference type="Pfam" id="PF16870">
    <property type="entry name" value="OxoGdeHyase_C"/>
    <property type="match status" value="1"/>
</dbReference>
<accession>A0A7F8Q0X2</accession>
<organism evidence="6 7">
    <name type="scientific">Leptonychotes weddellii</name>
    <name type="common">Weddell seal</name>
    <name type="synonym">Otaria weddellii</name>
    <dbReference type="NCBI Taxonomy" id="9713"/>
    <lineage>
        <taxon>Eukaryota</taxon>
        <taxon>Metazoa</taxon>
        <taxon>Chordata</taxon>
        <taxon>Craniata</taxon>
        <taxon>Vertebrata</taxon>
        <taxon>Euteleostomi</taxon>
        <taxon>Mammalia</taxon>
        <taxon>Eutheria</taxon>
        <taxon>Laurasiatheria</taxon>
        <taxon>Carnivora</taxon>
        <taxon>Caniformia</taxon>
        <taxon>Pinnipedia</taxon>
        <taxon>Phocidae</taxon>
        <taxon>Monachinae</taxon>
        <taxon>Lobodontini</taxon>
        <taxon>Leptonychotes</taxon>
    </lineage>
</organism>
<protein>
    <submittedName>
        <fullName evidence="7">Probable 2-oxoglutarate dehydrogenase E1 component DHKTD1, mitochondrial</fullName>
    </submittedName>
</protein>
<dbReference type="GO" id="GO:0030976">
    <property type="term" value="F:thiamine pyrophosphate binding"/>
    <property type="evidence" value="ECO:0007669"/>
    <property type="project" value="InterPro"/>
</dbReference>
<evidence type="ECO:0000259" key="5">
    <source>
        <dbReference type="Pfam" id="PF16870"/>
    </source>
</evidence>
<dbReference type="GeneID" id="102734128"/>
<dbReference type="InterPro" id="IPR031717">
    <property type="entry name" value="ODO-1/KGD_C"/>
</dbReference>
<comment type="similarity">
    <text evidence="2">Belongs to the alpha-ketoglutarate dehydrogenase family.</text>
</comment>
<evidence type="ECO:0000256" key="2">
    <source>
        <dbReference type="ARBA" id="ARBA00006936"/>
    </source>
</evidence>
<keyword evidence="3" id="KW-0560">Oxidoreductase</keyword>